<comment type="caution">
    <text evidence="7">The sequence shown here is derived from an EMBL/GenBank/DDBJ whole genome shotgun (WGS) entry which is preliminary data.</text>
</comment>
<keyword evidence="3" id="KW-0274">FAD</keyword>
<dbReference type="Gene3D" id="3.50.50.60">
    <property type="entry name" value="FAD/NAD(P)-binding domain"/>
    <property type="match status" value="1"/>
</dbReference>
<dbReference type="PANTHER" id="PTHR13789:SF318">
    <property type="entry name" value="GERANYLGERANYL DIPHOSPHATE REDUCTASE"/>
    <property type="match status" value="1"/>
</dbReference>
<comment type="cofactor">
    <cofactor evidence="1">
        <name>FAD</name>
        <dbReference type="ChEBI" id="CHEBI:57692"/>
    </cofactor>
</comment>
<evidence type="ECO:0000313" key="7">
    <source>
        <dbReference type="EMBL" id="MBG0568350.1"/>
    </source>
</evidence>
<dbReference type="Proteomes" id="UP000598146">
    <property type="component" value="Unassembled WGS sequence"/>
</dbReference>
<keyword evidence="8" id="KW-1185">Reference proteome</keyword>
<dbReference type="AlphaFoldDB" id="A0A931G2N1"/>
<keyword evidence="5 7" id="KW-0503">Monooxygenase</keyword>
<dbReference type="InterPro" id="IPR036188">
    <property type="entry name" value="FAD/NAD-bd_sf"/>
</dbReference>
<evidence type="ECO:0000256" key="3">
    <source>
        <dbReference type="ARBA" id="ARBA00022827"/>
    </source>
</evidence>
<evidence type="ECO:0000256" key="2">
    <source>
        <dbReference type="ARBA" id="ARBA00022630"/>
    </source>
</evidence>
<dbReference type="GO" id="GO:0004497">
    <property type="term" value="F:monooxygenase activity"/>
    <property type="evidence" value="ECO:0007669"/>
    <property type="project" value="UniProtKB-KW"/>
</dbReference>
<dbReference type="InterPro" id="IPR050493">
    <property type="entry name" value="FAD-dep_Monooxygenase_BioMet"/>
</dbReference>
<evidence type="ECO:0000313" key="8">
    <source>
        <dbReference type="Proteomes" id="UP000598146"/>
    </source>
</evidence>
<accession>A0A931G2N1</accession>
<evidence type="ECO:0000259" key="6">
    <source>
        <dbReference type="Pfam" id="PF01494"/>
    </source>
</evidence>
<dbReference type="PANTHER" id="PTHR13789">
    <property type="entry name" value="MONOOXYGENASE"/>
    <property type="match status" value="1"/>
</dbReference>
<dbReference type="InterPro" id="IPR002938">
    <property type="entry name" value="FAD-bd"/>
</dbReference>
<keyword evidence="2" id="KW-0285">Flavoprotein</keyword>
<dbReference type="RefSeq" id="WP_196420125.1">
    <property type="nucleotide sequence ID" value="NZ_JADQTO010000037.1"/>
</dbReference>
<feature type="domain" description="FAD-binding" evidence="6">
    <location>
        <begin position="8"/>
        <end position="348"/>
    </location>
</feature>
<organism evidence="7 8">
    <name type="scientific">Actinoplanes aureus</name>
    <dbReference type="NCBI Taxonomy" id="2792083"/>
    <lineage>
        <taxon>Bacteria</taxon>
        <taxon>Bacillati</taxon>
        <taxon>Actinomycetota</taxon>
        <taxon>Actinomycetes</taxon>
        <taxon>Micromonosporales</taxon>
        <taxon>Micromonosporaceae</taxon>
        <taxon>Actinoplanes</taxon>
    </lineage>
</organism>
<dbReference type="Pfam" id="PF01494">
    <property type="entry name" value="FAD_binding_3"/>
    <property type="match status" value="1"/>
</dbReference>
<name>A0A931G2N1_9ACTN</name>
<sequence>MSAVRRGRVAVIGAGPAGMATALSVHQAGHEVLLLERYPRARPAGNILNLWPPPIKALGLLGVDTTDLGAPCYTEFRSAAGRTRVRVNLPGDVVRDYGGGFIGLLRPDLYARLLAALPPGVLQVNRTVDSFDQDETGVRLRMVGGETIEVDVVVGADGIDSLVRRTLWGDTPKREHHLHIFGGYTFDDTVTAERGLCLLSHSRTVQGSWTAIRDKGRDGFQWWVLGAHDARTEFTGDPHATAARMGAGFAAPLPQLIAATDPAHVQRWVLRDRKPLKRWSKGRATLVGDAAHPTSPYAAYGAGMATEDGYFLGRRLAGVDLSDHSAVRAALEAFEGPRKPHTARQVQQAYALGKIFHHAPAPLRPLRDALLDRTPFLQKVVGDSSPGEIVAQIAAIDETEARFRAITA</sequence>
<evidence type="ECO:0000256" key="4">
    <source>
        <dbReference type="ARBA" id="ARBA00023002"/>
    </source>
</evidence>
<proteinExistence type="predicted"/>
<dbReference type="EMBL" id="JADQTO010000037">
    <property type="protein sequence ID" value="MBG0568350.1"/>
    <property type="molecule type" value="Genomic_DNA"/>
</dbReference>
<protein>
    <submittedName>
        <fullName evidence="7">FAD-dependent monooxygenase</fullName>
    </submittedName>
</protein>
<dbReference type="PRINTS" id="PR00420">
    <property type="entry name" value="RNGMNOXGNASE"/>
</dbReference>
<evidence type="ECO:0000256" key="1">
    <source>
        <dbReference type="ARBA" id="ARBA00001974"/>
    </source>
</evidence>
<gene>
    <name evidence="7" type="ORF">I4J89_43685</name>
</gene>
<dbReference type="GO" id="GO:0071949">
    <property type="term" value="F:FAD binding"/>
    <property type="evidence" value="ECO:0007669"/>
    <property type="project" value="InterPro"/>
</dbReference>
<keyword evidence="4" id="KW-0560">Oxidoreductase</keyword>
<dbReference type="SUPFAM" id="SSF51905">
    <property type="entry name" value="FAD/NAD(P)-binding domain"/>
    <property type="match status" value="1"/>
</dbReference>
<evidence type="ECO:0000256" key="5">
    <source>
        <dbReference type="ARBA" id="ARBA00023033"/>
    </source>
</evidence>
<reference evidence="7" key="1">
    <citation type="submission" date="2020-11" db="EMBL/GenBank/DDBJ databases">
        <title>Isolation and identification of active actinomycetes.</title>
        <authorList>
            <person name="Sun X."/>
        </authorList>
    </citation>
    <scope>NUCLEOTIDE SEQUENCE</scope>
    <source>
        <strain evidence="7">NEAU-A11</strain>
    </source>
</reference>